<organism evidence="11 12">
    <name type="scientific">Fopius arisanus</name>
    <dbReference type="NCBI Taxonomy" id="64838"/>
    <lineage>
        <taxon>Eukaryota</taxon>
        <taxon>Metazoa</taxon>
        <taxon>Ecdysozoa</taxon>
        <taxon>Arthropoda</taxon>
        <taxon>Hexapoda</taxon>
        <taxon>Insecta</taxon>
        <taxon>Pterygota</taxon>
        <taxon>Neoptera</taxon>
        <taxon>Endopterygota</taxon>
        <taxon>Hymenoptera</taxon>
        <taxon>Apocrita</taxon>
        <taxon>Ichneumonoidea</taxon>
        <taxon>Braconidae</taxon>
        <taxon>Opiinae</taxon>
        <taxon>Fopius</taxon>
    </lineage>
</organism>
<comment type="similarity">
    <text evidence="2 9">Belongs to the cytochrome P450 family.</text>
</comment>
<dbReference type="GO" id="GO:0020037">
    <property type="term" value="F:heme binding"/>
    <property type="evidence" value="ECO:0007669"/>
    <property type="project" value="InterPro"/>
</dbReference>
<evidence type="ECO:0000256" key="1">
    <source>
        <dbReference type="ARBA" id="ARBA00001971"/>
    </source>
</evidence>
<dbReference type="CTD" id="49165"/>
<feature type="binding site" description="axial binding residue" evidence="8">
    <location>
        <position position="510"/>
    </location>
    <ligand>
        <name>heme</name>
        <dbReference type="ChEBI" id="CHEBI:30413"/>
    </ligand>
    <ligandPart>
        <name>Fe</name>
        <dbReference type="ChEBI" id="CHEBI:18248"/>
    </ligandPart>
</feature>
<evidence type="ECO:0000256" key="3">
    <source>
        <dbReference type="ARBA" id="ARBA00022617"/>
    </source>
</evidence>
<evidence type="ECO:0000256" key="8">
    <source>
        <dbReference type="PIRSR" id="PIRSR602401-1"/>
    </source>
</evidence>
<evidence type="ECO:0000256" key="6">
    <source>
        <dbReference type="ARBA" id="ARBA00023004"/>
    </source>
</evidence>
<dbReference type="GO" id="GO:0005737">
    <property type="term" value="C:cytoplasm"/>
    <property type="evidence" value="ECO:0007669"/>
    <property type="project" value="TreeGrafter"/>
</dbReference>
<evidence type="ECO:0000256" key="10">
    <source>
        <dbReference type="SAM" id="Phobius"/>
    </source>
</evidence>
<evidence type="ECO:0000256" key="4">
    <source>
        <dbReference type="ARBA" id="ARBA00022723"/>
    </source>
</evidence>
<dbReference type="Pfam" id="PF00067">
    <property type="entry name" value="p450"/>
    <property type="match status" value="2"/>
</dbReference>
<dbReference type="AlphaFoldDB" id="A0A9R1TJL6"/>
<keyword evidence="11" id="KW-1185">Reference proteome</keyword>
<keyword evidence="4 8" id="KW-0479">Metal-binding</keyword>
<reference evidence="12" key="1">
    <citation type="submission" date="2025-08" db="UniProtKB">
        <authorList>
            <consortium name="RefSeq"/>
        </authorList>
    </citation>
    <scope>IDENTIFICATION</scope>
    <source>
        <strain evidence="12">USDA-PBARC FA_bdor</strain>
        <tissue evidence="12">Whole organism</tissue>
    </source>
</reference>
<evidence type="ECO:0000256" key="5">
    <source>
        <dbReference type="ARBA" id="ARBA00023002"/>
    </source>
</evidence>
<dbReference type="InterPro" id="IPR017972">
    <property type="entry name" value="Cyt_P450_CS"/>
</dbReference>
<keyword evidence="10" id="KW-0472">Membrane</keyword>
<dbReference type="PRINTS" id="PR00463">
    <property type="entry name" value="EP450I"/>
</dbReference>
<comment type="cofactor">
    <cofactor evidence="1 8">
        <name>heme</name>
        <dbReference type="ChEBI" id="CHEBI:30413"/>
    </cofactor>
</comment>
<dbReference type="RefSeq" id="XP_011310802.1">
    <property type="nucleotide sequence ID" value="XM_011312500.1"/>
</dbReference>
<keyword evidence="3 8" id="KW-0349">Heme</keyword>
<keyword evidence="6 8" id="KW-0408">Iron</keyword>
<dbReference type="Proteomes" id="UP000694866">
    <property type="component" value="Unplaced"/>
</dbReference>
<evidence type="ECO:0000313" key="11">
    <source>
        <dbReference type="Proteomes" id="UP000694866"/>
    </source>
</evidence>
<dbReference type="GeneID" id="105271141"/>
<sequence length="565" mass="64955">MGDSISMACGMIPPSLLFVILIMLLLYLGSLKPKGYPPGPKWWPFLGSALEVARLRKKTGYLHETFTLLGEKYGPIVGLKIGTDRIVVLNTYESMKSMLMNDDCDGRPTGPVYESRTWGKRRGVLVTDGILWTEQRRFVLRHLRDFGFGKNNMATLIEEETKYLVNSLLHQLEMIRVDKGPVQFNNNIKNDGRIYQLSSENLNKSDGECLKKPIKIEDVYMKAQDYADVRRVSQSPSMIIQMDEVFGVPILNTLWKMMSGKRYNADDRRLNHLQRILTTLFKECDMIGCLFGHFPILRYVAPVASGYKQFMEIHQQLWSFLNEELVNHKKTFDPDVPKCLMDAYLKILQSESHDETFSELQLLAIWVDLFMAGSETTTKALNFCFLYLVLYPDVQKKAQDEIDREIGRDRLPRLSDRPRMTYVNAITLESIRMFMGRTMNIPHRTLKDTYIMGYRIPKDTMLAANFSRILMTDDVYGDAEVFRPERFIDSKGNISVPEQYMPFSIGKHHCMGEVLAKSNIFVFTATLLQTFTFSVVPGEEIPTTDFTDGVTASPLPFKVLITKRF</sequence>
<dbReference type="KEGG" id="fas:105271141"/>
<gene>
    <name evidence="12" type="primary">Cyp303a1</name>
</gene>
<feature type="transmembrane region" description="Helical" evidence="10">
    <location>
        <begin position="12"/>
        <end position="31"/>
    </location>
</feature>
<dbReference type="OrthoDB" id="1055148at2759"/>
<dbReference type="GO" id="GO:0006082">
    <property type="term" value="P:organic acid metabolic process"/>
    <property type="evidence" value="ECO:0007669"/>
    <property type="project" value="TreeGrafter"/>
</dbReference>
<dbReference type="PRINTS" id="PR00385">
    <property type="entry name" value="P450"/>
</dbReference>
<name>A0A9R1TJL6_9HYME</name>
<keyword evidence="7 9" id="KW-0503">Monooxygenase</keyword>
<dbReference type="PROSITE" id="PS00086">
    <property type="entry name" value="CYTOCHROME_P450"/>
    <property type="match status" value="1"/>
</dbReference>
<keyword evidence="10" id="KW-1133">Transmembrane helix</keyword>
<evidence type="ECO:0000256" key="7">
    <source>
        <dbReference type="ARBA" id="ARBA00023033"/>
    </source>
</evidence>
<dbReference type="InterPro" id="IPR036396">
    <property type="entry name" value="Cyt_P450_sf"/>
</dbReference>
<dbReference type="InterPro" id="IPR002401">
    <property type="entry name" value="Cyt_P450_E_grp-I"/>
</dbReference>
<evidence type="ECO:0000256" key="9">
    <source>
        <dbReference type="RuleBase" id="RU000461"/>
    </source>
</evidence>
<dbReference type="Gene3D" id="1.10.630.10">
    <property type="entry name" value="Cytochrome P450"/>
    <property type="match status" value="1"/>
</dbReference>
<dbReference type="GO" id="GO:0005506">
    <property type="term" value="F:iron ion binding"/>
    <property type="evidence" value="ECO:0007669"/>
    <property type="project" value="InterPro"/>
</dbReference>
<keyword evidence="10" id="KW-0812">Transmembrane</keyword>
<dbReference type="GO" id="GO:0008395">
    <property type="term" value="F:steroid hydroxylase activity"/>
    <property type="evidence" value="ECO:0007669"/>
    <property type="project" value="TreeGrafter"/>
</dbReference>
<dbReference type="InterPro" id="IPR050182">
    <property type="entry name" value="Cytochrome_P450_fam2"/>
</dbReference>
<dbReference type="PANTHER" id="PTHR24300:SF376">
    <property type="entry name" value="CYTOCHROME P450 15A1"/>
    <property type="match status" value="1"/>
</dbReference>
<evidence type="ECO:0000256" key="2">
    <source>
        <dbReference type="ARBA" id="ARBA00010617"/>
    </source>
</evidence>
<dbReference type="PANTHER" id="PTHR24300">
    <property type="entry name" value="CYTOCHROME P450 508A4-RELATED"/>
    <property type="match status" value="1"/>
</dbReference>
<proteinExistence type="inferred from homology"/>
<dbReference type="SUPFAM" id="SSF48264">
    <property type="entry name" value="Cytochrome P450"/>
    <property type="match status" value="2"/>
</dbReference>
<protein>
    <submittedName>
        <fullName evidence="12">Probable cytochrome P450 303a1</fullName>
    </submittedName>
</protein>
<dbReference type="InterPro" id="IPR001128">
    <property type="entry name" value="Cyt_P450"/>
</dbReference>
<evidence type="ECO:0000313" key="12">
    <source>
        <dbReference type="RefSeq" id="XP_011310802.1"/>
    </source>
</evidence>
<dbReference type="GO" id="GO:0016712">
    <property type="term" value="F:oxidoreductase activity, acting on paired donors, with incorporation or reduction of molecular oxygen, reduced flavin or flavoprotein as one donor, and incorporation of one atom of oxygen"/>
    <property type="evidence" value="ECO:0007669"/>
    <property type="project" value="TreeGrafter"/>
</dbReference>
<dbReference type="GO" id="GO:0006805">
    <property type="term" value="P:xenobiotic metabolic process"/>
    <property type="evidence" value="ECO:0007669"/>
    <property type="project" value="TreeGrafter"/>
</dbReference>
<accession>A0A9R1TJL6</accession>
<keyword evidence="5 9" id="KW-0560">Oxidoreductase</keyword>